<dbReference type="HOGENOM" id="CLU_918117_0_0_10"/>
<dbReference type="KEGG" id="fte:Fluta_3218"/>
<protein>
    <recommendedName>
        <fullName evidence="3">GHMP kinase</fullName>
    </recommendedName>
</protein>
<dbReference type="eggNOG" id="COG1577">
    <property type="taxonomic scope" value="Bacteria"/>
</dbReference>
<dbReference type="InterPro" id="IPR036554">
    <property type="entry name" value="GHMP_kinase_C_sf"/>
</dbReference>
<dbReference type="Gene3D" id="3.30.70.890">
    <property type="entry name" value="GHMP kinase, C-terminal domain"/>
    <property type="match status" value="1"/>
</dbReference>
<evidence type="ECO:0008006" key="3">
    <source>
        <dbReference type="Google" id="ProtNLM"/>
    </source>
</evidence>
<reference evidence="2" key="2">
    <citation type="submission" date="2011-02" db="EMBL/GenBank/DDBJ databases">
        <title>The complete genome of Fluviicola taffensis DSM 16823.</title>
        <authorList>
            <consortium name="US DOE Joint Genome Institute (JGI-PGF)"/>
            <person name="Lucas S."/>
            <person name="Copeland A."/>
            <person name="Lapidus A."/>
            <person name="Bruce D."/>
            <person name="Goodwin L."/>
            <person name="Pitluck S."/>
            <person name="Kyrpides N."/>
            <person name="Mavromatis K."/>
            <person name="Ivanova N."/>
            <person name="Mikhailova N."/>
            <person name="Pagani I."/>
            <person name="Chertkov O."/>
            <person name="Detter J.C."/>
            <person name="Han C."/>
            <person name="Tapia R."/>
            <person name="Land M."/>
            <person name="Hauser L."/>
            <person name="Markowitz V."/>
            <person name="Cheng J.-F."/>
            <person name="Hugenholtz P."/>
            <person name="Woyke T."/>
            <person name="Wu D."/>
            <person name="Tindall B."/>
            <person name="Pomrenke H.G."/>
            <person name="Brambilla E."/>
            <person name="Klenk H.-P."/>
            <person name="Eisen J.A."/>
        </authorList>
    </citation>
    <scope>NUCLEOTIDE SEQUENCE [LARGE SCALE GENOMIC DNA]</scope>
    <source>
        <strain evidence="2">DSM 16823 / RW262 / RW262</strain>
    </source>
</reference>
<keyword evidence="2" id="KW-1185">Reference proteome</keyword>
<dbReference type="NCBIfam" id="NF040656">
    <property type="entry name" value="GHMP_GYDIA"/>
    <property type="match status" value="1"/>
</dbReference>
<dbReference type="STRING" id="755732.Fluta_3218"/>
<reference evidence="1 2" key="1">
    <citation type="journal article" date="2011" name="Stand. Genomic Sci.">
        <title>Complete genome sequence of the gliding freshwater bacterium Fluviicola taffensis type strain (RW262).</title>
        <authorList>
            <person name="Woyke T."/>
            <person name="Chertkov O."/>
            <person name="Lapidus A."/>
            <person name="Nolan M."/>
            <person name="Lucas S."/>
            <person name="Del Rio T.G."/>
            <person name="Tice H."/>
            <person name="Cheng J.F."/>
            <person name="Tapia R."/>
            <person name="Han C."/>
            <person name="Goodwin L."/>
            <person name="Pitluck S."/>
            <person name="Liolios K."/>
            <person name="Pagani I."/>
            <person name="Ivanova N."/>
            <person name="Huntemann M."/>
            <person name="Mavromatis K."/>
            <person name="Mikhailova N."/>
            <person name="Pati A."/>
            <person name="Chen A."/>
            <person name="Palaniappan K."/>
            <person name="Land M."/>
            <person name="Hauser L."/>
            <person name="Brambilla E.M."/>
            <person name="Rohde M."/>
            <person name="Mwirichia R."/>
            <person name="Sikorski J."/>
            <person name="Tindall B.J."/>
            <person name="Goker M."/>
            <person name="Bristow J."/>
            <person name="Eisen J.A."/>
            <person name="Markowitz V."/>
            <person name="Hugenholtz P."/>
            <person name="Klenk H.P."/>
            <person name="Kyrpides N.C."/>
        </authorList>
    </citation>
    <scope>NUCLEOTIDE SEQUENCE [LARGE SCALE GENOMIC DNA]</scope>
    <source>
        <strain evidence="2">DSM 16823 / RW262 / RW262</strain>
    </source>
</reference>
<dbReference type="InterPro" id="IPR020568">
    <property type="entry name" value="Ribosomal_Su5_D2-typ_SF"/>
</dbReference>
<dbReference type="InterPro" id="IPR014721">
    <property type="entry name" value="Ribsml_uS5_D2-typ_fold_subgr"/>
</dbReference>
<dbReference type="SUPFAM" id="SSF54211">
    <property type="entry name" value="Ribosomal protein S5 domain 2-like"/>
    <property type="match status" value="1"/>
</dbReference>
<organism evidence="1 2">
    <name type="scientific">Fluviicola taffensis (strain DSM 16823 / NCIMB 13979 / RW262)</name>
    <dbReference type="NCBI Taxonomy" id="755732"/>
    <lineage>
        <taxon>Bacteria</taxon>
        <taxon>Pseudomonadati</taxon>
        <taxon>Bacteroidota</taxon>
        <taxon>Flavobacteriia</taxon>
        <taxon>Flavobacteriales</taxon>
        <taxon>Crocinitomicaceae</taxon>
        <taxon>Fluviicola</taxon>
    </lineage>
</organism>
<evidence type="ECO:0000313" key="2">
    <source>
        <dbReference type="Proteomes" id="UP000007463"/>
    </source>
</evidence>
<dbReference type="OrthoDB" id="5288719at2"/>
<dbReference type="Gene3D" id="3.30.230.10">
    <property type="match status" value="1"/>
</dbReference>
<dbReference type="RefSeq" id="WP_013687958.1">
    <property type="nucleotide sequence ID" value="NC_015321.1"/>
</dbReference>
<evidence type="ECO:0000313" key="1">
    <source>
        <dbReference type="EMBL" id="AEA45191.1"/>
    </source>
</evidence>
<proteinExistence type="predicted"/>
<accession>F2I9L0</accession>
<name>F2I9L0_FLUTR</name>
<dbReference type="SUPFAM" id="SSF55060">
    <property type="entry name" value="GHMP Kinase, C-terminal domain"/>
    <property type="match status" value="1"/>
</dbReference>
<dbReference type="EMBL" id="CP002542">
    <property type="protein sequence ID" value="AEA45191.1"/>
    <property type="molecule type" value="Genomic_DNA"/>
</dbReference>
<sequence length="299" mass="33963">MTVPENTIRTYKASGKLMLFGEYLVLNGSDCLAFPLKFGQTLSVTKSDELIWESYSKHGIWFSASMSSDFTILDTNNEEVAETLKQLFLVIRAEKPELDFNQRFKAEANFELNWGLGSSSTLISLLSQWSGVETKKLLDVSFGGSGYDVACATAEGPIIYANGKVKKEVHLPESITNKLLFIYLGNKQNSREEIKRFKKKEVTQDQVDTMDTIISNALQTDQIEVFEQQLDHSEELISSIIETNQLKQRLFADYPYSIKSLGAWGGDFFLATVRDLKTAKTYFEEKGYDTLFTYQEFIK</sequence>
<gene>
    <name evidence="1" type="ordered locus">Fluta_3218</name>
</gene>
<dbReference type="InterPro" id="IPR047765">
    <property type="entry name" value="GHMP_GYDIA-like"/>
</dbReference>
<dbReference type="AlphaFoldDB" id="F2I9L0"/>
<dbReference type="Proteomes" id="UP000007463">
    <property type="component" value="Chromosome"/>
</dbReference>